<reference evidence="3" key="1">
    <citation type="journal article" date="2013" name="Genome Announc.">
        <title>Draft genome sequence of the ascomycete Phaeoacremonium aleophilum strain UCR-PA7, a causal agent of the esca disease complex in grapevines.</title>
        <authorList>
            <person name="Blanco-Ulate B."/>
            <person name="Rolshausen P."/>
            <person name="Cantu D."/>
        </authorList>
    </citation>
    <scope>NUCLEOTIDE SEQUENCE [LARGE SCALE GENOMIC DNA]</scope>
    <source>
        <strain evidence="3">UCR-PA7</strain>
    </source>
</reference>
<accession>R8BI39</accession>
<evidence type="ECO:0000313" key="2">
    <source>
        <dbReference type="EMBL" id="EON98939.1"/>
    </source>
</evidence>
<name>R8BI39_PHAM7</name>
<gene>
    <name evidence="2" type="ORF">UCRPA7_5521</name>
</gene>
<keyword evidence="3" id="KW-1185">Reference proteome</keyword>
<evidence type="ECO:0000313" key="3">
    <source>
        <dbReference type="Proteomes" id="UP000014074"/>
    </source>
</evidence>
<dbReference type="KEGG" id="tmn:UCRPA7_5521"/>
<dbReference type="OrthoDB" id="3886346at2759"/>
<protein>
    <submittedName>
        <fullName evidence="2">Uncharacterized protein</fullName>
    </submittedName>
</protein>
<dbReference type="Proteomes" id="UP000014074">
    <property type="component" value="Unassembled WGS sequence"/>
</dbReference>
<organism evidence="2 3">
    <name type="scientific">Phaeoacremonium minimum (strain UCR-PA7)</name>
    <name type="common">Esca disease fungus</name>
    <name type="synonym">Togninia minima</name>
    <dbReference type="NCBI Taxonomy" id="1286976"/>
    <lineage>
        <taxon>Eukaryota</taxon>
        <taxon>Fungi</taxon>
        <taxon>Dikarya</taxon>
        <taxon>Ascomycota</taxon>
        <taxon>Pezizomycotina</taxon>
        <taxon>Sordariomycetes</taxon>
        <taxon>Sordariomycetidae</taxon>
        <taxon>Togniniales</taxon>
        <taxon>Togniniaceae</taxon>
        <taxon>Phaeoacremonium</taxon>
    </lineage>
</organism>
<dbReference type="RefSeq" id="XP_007916259.1">
    <property type="nucleotide sequence ID" value="XM_007918068.1"/>
</dbReference>
<feature type="compositionally biased region" description="Basic and acidic residues" evidence="1">
    <location>
        <begin position="181"/>
        <end position="209"/>
    </location>
</feature>
<dbReference type="eggNOG" id="ENOG502S4MP">
    <property type="taxonomic scope" value="Eukaryota"/>
</dbReference>
<proteinExistence type="predicted"/>
<dbReference type="HOGENOM" id="CLU_1038949_0_0_1"/>
<feature type="compositionally biased region" description="Acidic residues" evidence="1">
    <location>
        <begin position="232"/>
        <end position="245"/>
    </location>
</feature>
<dbReference type="EMBL" id="KB933183">
    <property type="protein sequence ID" value="EON98939.1"/>
    <property type="molecule type" value="Genomic_DNA"/>
</dbReference>
<dbReference type="GeneID" id="19326086"/>
<sequence length="268" mass="29928">MIIVYYDSYVQIFFEELVKFVSASRNMMRKAKMAAKVAQIKRMAELEMPDDEEEEEEANGSTVIAAALKPDGPLEAGKKDGESEELPALQYVSTRQMRNVSRSTAGLYAAGRPMFTRAGMASYGGRHGYGAGGMVDQPPDVYDELDKGLEYVQSMCEHAAHQFLRDGDCGEEVENIKRRLSETKDLADKEMKRVQSDPEAAKALEEPPKTRSFRPQSMRREMGSPTAKEVSNELEVDEGIDDMEQPELPKLVYKSTRSMGRPRGPAAK</sequence>
<dbReference type="AlphaFoldDB" id="R8BI39"/>
<feature type="region of interest" description="Disordered" evidence="1">
    <location>
        <begin position="181"/>
        <end position="268"/>
    </location>
</feature>
<evidence type="ECO:0000256" key="1">
    <source>
        <dbReference type="SAM" id="MobiDB-lite"/>
    </source>
</evidence>